<dbReference type="SUPFAM" id="SSF52833">
    <property type="entry name" value="Thioredoxin-like"/>
    <property type="match status" value="1"/>
</dbReference>
<comment type="caution">
    <text evidence="2">The sequence shown here is derived from an EMBL/GenBank/DDBJ whole genome shotgun (WGS) entry which is preliminary data.</text>
</comment>
<proteinExistence type="predicted"/>
<accession>A0A8J8CCF9</accession>
<feature type="domain" description="Thioredoxin" evidence="1">
    <location>
        <begin position="11"/>
        <end position="104"/>
    </location>
</feature>
<dbReference type="Pfam" id="PF00085">
    <property type="entry name" value="Thioredoxin"/>
    <property type="match status" value="1"/>
</dbReference>
<gene>
    <name evidence="2" type="ORF">EGD98_17115</name>
</gene>
<sequence length="107" mass="11652">MTSDGVRTVDTREQLDTLLADHERVLVMVRTAGCTICKSMSPILDGVDRTTDATVVEFNPRTDLDAVADFAVRSVPTFLLFVDGELVDRRADGFVPSEDLTAFAASD</sequence>
<protein>
    <submittedName>
        <fullName evidence="2">Thioredoxin family protein</fullName>
    </submittedName>
</protein>
<dbReference type="Proteomes" id="UP000783863">
    <property type="component" value="Unassembled WGS sequence"/>
</dbReference>
<dbReference type="Gene3D" id="3.40.30.10">
    <property type="entry name" value="Glutaredoxin"/>
    <property type="match status" value="1"/>
</dbReference>
<dbReference type="InterPro" id="IPR013766">
    <property type="entry name" value="Thioredoxin_domain"/>
</dbReference>
<dbReference type="AlphaFoldDB" id="A0A8J8CCF9"/>
<dbReference type="CDD" id="cd02947">
    <property type="entry name" value="TRX_family"/>
    <property type="match status" value="1"/>
</dbReference>
<dbReference type="RefSeq" id="WP_220589617.1">
    <property type="nucleotide sequence ID" value="NZ_RKLQ01000003.1"/>
</dbReference>
<name>A0A8J8CCF9_9EURY</name>
<evidence type="ECO:0000259" key="1">
    <source>
        <dbReference type="Pfam" id="PF00085"/>
    </source>
</evidence>
<dbReference type="EMBL" id="RKLQ01000003">
    <property type="protein sequence ID" value="MBX0305383.1"/>
    <property type="molecule type" value="Genomic_DNA"/>
</dbReference>
<evidence type="ECO:0000313" key="3">
    <source>
        <dbReference type="Proteomes" id="UP000783863"/>
    </source>
</evidence>
<dbReference type="InterPro" id="IPR036249">
    <property type="entry name" value="Thioredoxin-like_sf"/>
</dbReference>
<evidence type="ECO:0000313" key="2">
    <source>
        <dbReference type="EMBL" id="MBX0305383.1"/>
    </source>
</evidence>
<organism evidence="2 3">
    <name type="scientific">Haloarcula salinisoli</name>
    <dbReference type="NCBI Taxonomy" id="2487746"/>
    <lineage>
        <taxon>Archaea</taxon>
        <taxon>Methanobacteriati</taxon>
        <taxon>Methanobacteriota</taxon>
        <taxon>Stenosarchaea group</taxon>
        <taxon>Halobacteria</taxon>
        <taxon>Halobacteriales</taxon>
        <taxon>Haloarculaceae</taxon>
        <taxon>Haloarcula</taxon>
    </lineage>
</organism>
<keyword evidence="3" id="KW-1185">Reference proteome</keyword>
<reference evidence="2" key="1">
    <citation type="submission" date="2021-06" db="EMBL/GenBank/DDBJ databases">
        <title>Halomicroarcula sp. F24A a new haloarchaeum isolated from saline soil.</title>
        <authorList>
            <person name="Duran-Viseras A."/>
            <person name="Sanchez-Porro C."/>
            <person name="Ventosa A."/>
        </authorList>
    </citation>
    <scope>NUCLEOTIDE SEQUENCE</scope>
    <source>
        <strain evidence="2">F24A</strain>
    </source>
</reference>